<reference evidence="3 4" key="1">
    <citation type="submission" date="2024-04" db="EMBL/GenBank/DDBJ databases">
        <title>Phyllosticta paracitricarpa is synonymous to the EU quarantine fungus P. citricarpa based on phylogenomic analyses.</title>
        <authorList>
            <consortium name="Lawrence Berkeley National Laboratory"/>
            <person name="Van Ingen-Buijs V.A."/>
            <person name="Van Westerhoven A.C."/>
            <person name="Haridas S."/>
            <person name="Skiadas P."/>
            <person name="Martin F."/>
            <person name="Groenewald J.Z."/>
            <person name="Crous P.W."/>
            <person name="Seidl M.F."/>
        </authorList>
    </citation>
    <scope>NUCLEOTIDE SEQUENCE [LARGE SCALE GENOMIC DNA]</scope>
    <source>
        <strain evidence="3 4">CBS 123371</strain>
    </source>
</reference>
<evidence type="ECO:0000256" key="2">
    <source>
        <dbReference type="ARBA" id="ARBA00023002"/>
    </source>
</evidence>
<dbReference type="SUPFAM" id="SSF51735">
    <property type="entry name" value="NAD(P)-binding Rossmann-fold domains"/>
    <property type="match status" value="1"/>
</dbReference>
<dbReference type="PRINTS" id="PR00081">
    <property type="entry name" value="GDHRDH"/>
</dbReference>
<dbReference type="PANTHER" id="PTHR43180">
    <property type="entry name" value="3-OXOACYL-(ACYL-CARRIER-PROTEIN) REDUCTASE (AFU_ORTHOLOGUE AFUA_6G11210)"/>
    <property type="match status" value="1"/>
</dbReference>
<dbReference type="Proteomes" id="UP001363622">
    <property type="component" value="Unassembled WGS sequence"/>
</dbReference>
<gene>
    <name evidence="3" type="ORF">IWZ03DRAFT_320298</name>
</gene>
<evidence type="ECO:0000313" key="4">
    <source>
        <dbReference type="Proteomes" id="UP001363622"/>
    </source>
</evidence>
<name>A0ABR1K8H0_9PEZI</name>
<accession>A0ABR1K8H0</accession>
<dbReference type="PANTHER" id="PTHR43180:SF11">
    <property type="entry name" value="NAD(P)-BINDING PROTEIN"/>
    <property type="match status" value="1"/>
</dbReference>
<dbReference type="EMBL" id="JBBPHU010000019">
    <property type="protein sequence ID" value="KAK7509162.1"/>
    <property type="molecule type" value="Genomic_DNA"/>
</dbReference>
<proteinExistence type="inferred from homology"/>
<comment type="caution">
    <text evidence="3">The sequence shown here is derived from an EMBL/GenBank/DDBJ whole genome shotgun (WGS) entry which is preliminary data.</text>
</comment>
<keyword evidence="4" id="KW-1185">Reference proteome</keyword>
<dbReference type="InterPro" id="IPR002347">
    <property type="entry name" value="SDR_fam"/>
</dbReference>
<protein>
    <submittedName>
        <fullName evidence="3">Uncharacterized protein</fullName>
    </submittedName>
</protein>
<comment type="similarity">
    <text evidence="1">Belongs to the short-chain dehydrogenases/reductases (SDR) family.</text>
</comment>
<evidence type="ECO:0000313" key="3">
    <source>
        <dbReference type="EMBL" id="KAK7509162.1"/>
    </source>
</evidence>
<sequence length="305" mass="32799">MTEVKINDGDILSIKDDVVFITGGASGIGLDTALLCHQIGAKVVVGDRNPLPADVVQPSLSYVPLDVTSWESLSAAFKEVIKQHGRIDHVFANAGIGPKTNLLRDNVDENGDLMEPDHQVLDINLKSVMNTAALACHYFKKDPRGGSIVLTASGSSFQIFPVVDYTTAKHGVLGLLRSLTPLLHPKLPIRINALAPAWTATNMIPGDFLKSMGVRFQGSDVVARSAVLVMADQSRHGQLIYSEEGRYFEVEEGLRAAARNLCQSDGEPLADTLDRMKRERQAASILGEVGVENSEVVENAATASS</sequence>
<dbReference type="Gene3D" id="3.40.50.720">
    <property type="entry name" value="NAD(P)-binding Rossmann-like Domain"/>
    <property type="match status" value="1"/>
</dbReference>
<dbReference type="InterPro" id="IPR036291">
    <property type="entry name" value="NAD(P)-bd_dom_sf"/>
</dbReference>
<keyword evidence="2" id="KW-0560">Oxidoreductase</keyword>
<dbReference type="Pfam" id="PF00106">
    <property type="entry name" value="adh_short"/>
    <property type="match status" value="1"/>
</dbReference>
<organism evidence="3 4">
    <name type="scientific">Phyllosticta citriasiana</name>
    <dbReference type="NCBI Taxonomy" id="595635"/>
    <lineage>
        <taxon>Eukaryota</taxon>
        <taxon>Fungi</taxon>
        <taxon>Dikarya</taxon>
        <taxon>Ascomycota</taxon>
        <taxon>Pezizomycotina</taxon>
        <taxon>Dothideomycetes</taxon>
        <taxon>Dothideomycetes incertae sedis</taxon>
        <taxon>Botryosphaeriales</taxon>
        <taxon>Phyllostictaceae</taxon>
        <taxon>Phyllosticta</taxon>
    </lineage>
</organism>
<evidence type="ECO:0000256" key="1">
    <source>
        <dbReference type="ARBA" id="ARBA00006484"/>
    </source>
</evidence>